<name>A0AAF0XSQ4_DAUCS</name>
<reference evidence="4" key="1">
    <citation type="journal article" date="2016" name="Nat. Genet.">
        <title>A high-quality carrot genome assembly provides new insights into carotenoid accumulation and asterid genome evolution.</title>
        <authorList>
            <person name="Iorizzo M."/>
            <person name="Ellison S."/>
            <person name="Senalik D."/>
            <person name="Zeng P."/>
            <person name="Satapoomin P."/>
            <person name="Huang J."/>
            <person name="Bowman M."/>
            <person name="Iovene M."/>
            <person name="Sanseverino W."/>
            <person name="Cavagnaro P."/>
            <person name="Yildiz M."/>
            <person name="Macko-Podgorni A."/>
            <person name="Moranska E."/>
            <person name="Grzebelus E."/>
            <person name="Grzebelus D."/>
            <person name="Ashrafi H."/>
            <person name="Zheng Z."/>
            <person name="Cheng S."/>
            <person name="Spooner D."/>
            <person name="Van Deynze A."/>
            <person name="Simon P."/>
        </authorList>
    </citation>
    <scope>NUCLEOTIDE SEQUENCE</scope>
    <source>
        <tissue evidence="4">Leaf</tissue>
    </source>
</reference>
<evidence type="ECO:0000256" key="2">
    <source>
        <dbReference type="ARBA" id="ARBA00022472"/>
    </source>
</evidence>
<keyword evidence="3" id="KW-0809">Transit peptide</keyword>
<evidence type="ECO:0000313" key="5">
    <source>
        <dbReference type="Proteomes" id="UP000077755"/>
    </source>
</evidence>
<proteinExistence type="inferred from homology"/>
<dbReference type="EMBL" id="CP093350">
    <property type="protein sequence ID" value="WOH12612.1"/>
    <property type="molecule type" value="Genomic_DNA"/>
</dbReference>
<accession>A0AAF0XSQ4</accession>
<sequence>MILHLPQTLIFCPKLSLNPKPSPQFLNCSSPLENPTSDSGLRFRSKLLYLQSLNVNPTKALQLNPNLRSTPIKSFKFIESCLYSFGLERSELGRILDMYPQLLTCEPYTDLYPVLDFLLNDVKIPFPAVRKAVIRCPRLLICDVGMQLRPTLWFLRKIGFVGSNSITWQTTLLLVSNVEGTLMPKLDYLMSLGLKYEEVVNMVLRSPALLTYSVENNLKPKVEYFLDEMNGDLADLKRFPQYFSFSLERKIKRRHQLLCEHCLSLPLSDMLKPSDGEFSAHLVERRLRLFVGRIL</sequence>
<evidence type="ECO:0000256" key="3">
    <source>
        <dbReference type="ARBA" id="ARBA00022946"/>
    </source>
</evidence>
<dbReference type="GO" id="GO:0003676">
    <property type="term" value="F:nucleic acid binding"/>
    <property type="evidence" value="ECO:0007669"/>
    <property type="project" value="InterPro"/>
</dbReference>
<keyword evidence="2" id="KW-0805">Transcription regulation</keyword>
<comment type="similarity">
    <text evidence="1">Belongs to the mTERF family.</text>
</comment>
<protein>
    <submittedName>
        <fullName evidence="4">Uncharacterized protein</fullName>
    </submittedName>
</protein>
<dbReference type="GO" id="GO:0006353">
    <property type="term" value="P:DNA-templated transcription termination"/>
    <property type="evidence" value="ECO:0007669"/>
    <property type="project" value="UniProtKB-KW"/>
</dbReference>
<dbReference type="InterPro" id="IPR003690">
    <property type="entry name" value="MTERF"/>
</dbReference>
<dbReference type="AlphaFoldDB" id="A0AAF0XSQ4"/>
<dbReference type="PANTHER" id="PTHR13068">
    <property type="entry name" value="CGI-12 PROTEIN-RELATED"/>
    <property type="match status" value="1"/>
</dbReference>
<dbReference type="Proteomes" id="UP000077755">
    <property type="component" value="Chromosome 8"/>
</dbReference>
<evidence type="ECO:0000256" key="1">
    <source>
        <dbReference type="ARBA" id="ARBA00007692"/>
    </source>
</evidence>
<dbReference type="PANTHER" id="PTHR13068:SF36">
    <property type="entry name" value="TRANSCRIPTION TERMINATION FACTOR MTEF1, CHLOROPLASTIC"/>
    <property type="match status" value="1"/>
</dbReference>
<keyword evidence="2" id="KW-0804">Transcription</keyword>
<dbReference type="Pfam" id="PF02536">
    <property type="entry name" value="mTERF"/>
    <property type="match status" value="1"/>
</dbReference>
<reference evidence="4" key="2">
    <citation type="submission" date="2022-03" db="EMBL/GenBank/DDBJ databases">
        <title>Draft title - Genomic analysis of global carrot germplasm unveils the trajectory of domestication and the origin of high carotenoid orange carrot.</title>
        <authorList>
            <person name="Iorizzo M."/>
            <person name="Ellison S."/>
            <person name="Senalik D."/>
            <person name="Macko-Podgorni A."/>
            <person name="Grzebelus D."/>
            <person name="Bostan H."/>
            <person name="Rolling W."/>
            <person name="Curaba J."/>
            <person name="Simon P."/>
        </authorList>
    </citation>
    <scope>NUCLEOTIDE SEQUENCE</scope>
    <source>
        <tissue evidence="4">Leaf</tissue>
    </source>
</reference>
<gene>
    <name evidence="4" type="ORF">DCAR_0832118</name>
</gene>
<organism evidence="4 5">
    <name type="scientific">Daucus carota subsp. sativus</name>
    <name type="common">Carrot</name>
    <dbReference type="NCBI Taxonomy" id="79200"/>
    <lineage>
        <taxon>Eukaryota</taxon>
        <taxon>Viridiplantae</taxon>
        <taxon>Streptophyta</taxon>
        <taxon>Embryophyta</taxon>
        <taxon>Tracheophyta</taxon>
        <taxon>Spermatophyta</taxon>
        <taxon>Magnoliopsida</taxon>
        <taxon>eudicotyledons</taxon>
        <taxon>Gunneridae</taxon>
        <taxon>Pentapetalae</taxon>
        <taxon>asterids</taxon>
        <taxon>campanulids</taxon>
        <taxon>Apiales</taxon>
        <taxon>Apiaceae</taxon>
        <taxon>Apioideae</taxon>
        <taxon>Scandiceae</taxon>
        <taxon>Daucinae</taxon>
        <taxon>Daucus</taxon>
        <taxon>Daucus sect. Daucus</taxon>
    </lineage>
</organism>
<dbReference type="InterPro" id="IPR038538">
    <property type="entry name" value="MTERF_sf"/>
</dbReference>
<evidence type="ECO:0000313" key="4">
    <source>
        <dbReference type="EMBL" id="WOH12612.1"/>
    </source>
</evidence>
<keyword evidence="2" id="KW-0806">Transcription termination</keyword>
<dbReference type="Gene3D" id="1.25.70.10">
    <property type="entry name" value="Transcription termination factor 3, mitochondrial"/>
    <property type="match status" value="1"/>
</dbReference>
<dbReference type="KEGG" id="dcr:108198668"/>
<dbReference type="SMART" id="SM00733">
    <property type="entry name" value="Mterf"/>
    <property type="match status" value="5"/>
</dbReference>
<keyword evidence="5" id="KW-1185">Reference proteome</keyword>